<dbReference type="InterPro" id="IPR008011">
    <property type="entry name" value="Complex1_LYR_dom"/>
</dbReference>
<keyword evidence="11" id="KW-0007">Acetylation</keyword>
<evidence type="ECO:0000256" key="3">
    <source>
        <dbReference type="ARBA" id="ARBA00009508"/>
    </source>
</evidence>
<evidence type="ECO:0000256" key="6">
    <source>
        <dbReference type="ARBA" id="ARBA00022448"/>
    </source>
</evidence>
<dbReference type="Pfam" id="PF05347">
    <property type="entry name" value="Complex1_LYR"/>
    <property type="match status" value="1"/>
</dbReference>
<reference evidence="17" key="1">
    <citation type="submission" date="2021-01" db="EMBL/GenBank/DDBJ databases">
        <authorList>
            <person name="Corre E."/>
            <person name="Pelletier E."/>
            <person name="Niang G."/>
            <person name="Scheremetjew M."/>
            <person name="Finn R."/>
            <person name="Kale V."/>
            <person name="Holt S."/>
            <person name="Cochrane G."/>
            <person name="Meng A."/>
            <person name="Brown T."/>
            <person name="Cohen L."/>
        </authorList>
    </citation>
    <scope>NUCLEOTIDE SEQUENCE</scope>
    <source>
        <strain evidence="17">CCMP147</strain>
    </source>
</reference>
<dbReference type="PANTHER" id="PTHR12868">
    <property type="entry name" value="NADH-UBIQUINONE OXIDOREDUCTASE B22 SUBUNIT"/>
    <property type="match status" value="1"/>
</dbReference>
<keyword evidence="7" id="KW-0597">Phosphoprotein</keyword>
<sequence length="154" mass="17356">MNECFRTAAEQARQKLPQLTSNQQVARLYRHSLKTLSSWTIDRDVFCDEATKLRARFDANRGCTPANAARLIKEGKEELLEYTHPDPYCVPYMPGGTLFMRNPPLPLEVCFPDGNYPPDAPKVTLNPDMTVCKEETGKSAVGSVLVDFTKKNME</sequence>
<evidence type="ECO:0000256" key="14">
    <source>
        <dbReference type="ARBA" id="ARBA00030192"/>
    </source>
</evidence>
<proteinExistence type="inferred from homology"/>
<evidence type="ECO:0000256" key="5">
    <source>
        <dbReference type="ARBA" id="ARBA00018684"/>
    </source>
</evidence>
<evidence type="ECO:0000256" key="15">
    <source>
        <dbReference type="ARBA" id="ARBA00032528"/>
    </source>
</evidence>
<dbReference type="AlphaFoldDB" id="A0A7R9W6G1"/>
<dbReference type="EMBL" id="HBED01026572">
    <property type="protein sequence ID" value="CAD8314497.1"/>
    <property type="molecule type" value="Transcribed_RNA"/>
</dbReference>
<dbReference type="GO" id="GO:0005743">
    <property type="term" value="C:mitochondrial inner membrane"/>
    <property type="evidence" value="ECO:0007669"/>
    <property type="project" value="UniProtKB-SubCell"/>
</dbReference>
<keyword evidence="8" id="KW-0679">Respiratory chain</keyword>
<evidence type="ECO:0000256" key="7">
    <source>
        <dbReference type="ARBA" id="ARBA00022553"/>
    </source>
</evidence>
<evidence type="ECO:0000256" key="10">
    <source>
        <dbReference type="ARBA" id="ARBA00022982"/>
    </source>
</evidence>
<keyword evidence="10" id="KW-0249">Electron transport</keyword>
<comment type="similarity">
    <text evidence="3">Belongs to the complex I LYR family.</text>
</comment>
<protein>
    <recommendedName>
        <fullName evidence="5">NADH dehydrogenase [ubiquinone] 1 beta subcomplex subunit 9</fullName>
    </recommendedName>
    <alternativeName>
        <fullName evidence="14">Complex I-B22</fullName>
    </alternativeName>
    <alternativeName>
        <fullName evidence="15">NADH-ubiquinone oxidoreductase B22 subunit</fullName>
    </alternativeName>
</protein>
<evidence type="ECO:0000256" key="8">
    <source>
        <dbReference type="ARBA" id="ARBA00022660"/>
    </source>
</evidence>
<evidence type="ECO:0000313" key="17">
    <source>
        <dbReference type="EMBL" id="CAD8314497.1"/>
    </source>
</evidence>
<evidence type="ECO:0000256" key="4">
    <source>
        <dbReference type="ARBA" id="ARBA00011790"/>
    </source>
</evidence>
<comment type="subcellular location">
    <subcellularLocation>
        <location evidence="2">Mitochondrion inner membrane</location>
        <topology evidence="2">Peripheral membrane protein</topology>
        <orientation evidence="2">Matrix side</orientation>
    </subcellularLocation>
</comment>
<gene>
    <name evidence="17" type="ORF">TDUB1175_LOCUS13286</name>
</gene>
<evidence type="ECO:0000256" key="1">
    <source>
        <dbReference type="ARBA" id="ARBA00002920"/>
    </source>
</evidence>
<dbReference type="GO" id="GO:0006120">
    <property type="term" value="P:mitochondrial electron transport, NADH to ubiquinone"/>
    <property type="evidence" value="ECO:0007669"/>
    <property type="project" value="InterPro"/>
</dbReference>
<evidence type="ECO:0000256" key="11">
    <source>
        <dbReference type="ARBA" id="ARBA00022990"/>
    </source>
</evidence>
<comment type="subunit">
    <text evidence="4">Mammalian complex I is composed of 45 different subunits.</text>
</comment>
<name>A0A7R9W6G1_9STRA</name>
<organism evidence="17">
    <name type="scientific">Pseudictyota dubia</name>
    <dbReference type="NCBI Taxonomy" id="2749911"/>
    <lineage>
        <taxon>Eukaryota</taxon>
        <taxon>Sar</taxon>
        <taxon>Stramenopiles</taxon>
        <taxon>Ochrophyta</taxon>
        <taxon>Bacillariophyta</taxon>
        <taxon>Mediophyceae</taxon>
        <taxon>Biddulphiophycidae</taxon>
        <taxon>Eupodiscales</taxon>
        <taxon>Odontellaceae</taxon>
        <taxon>Pseudictyota</taxon>
    </lineage>
</organism>
<evidence type="ECO:0000256" key="9">
    <source>
        <dbReference type="ARBA" id="ARBA00022792"/>
    </source>
</evidence>
<dbReference type="InterPro" id="IPR045292">
    <property type="entry name" value="Complex1_LYR_NDUFB9_LYRM3"/>
</dbReference>
<dbReference type="PANTHER" id="PTHR12868:SF0">
    <property type="entry name" value="NADH DEHYDROGENASE [UBIQUINONE] 1 BETA SUBCOMPLEX SUBUNIT 9"/>
    <property type="match status" value="1"/>
</dbReference>
<keyword evidence="13" id="KW-0472">Membrane</keyword>
<keyword evidence="9" id="KW-0999">Mitochondrion inner membrane</keyword>
<feature type="domain" description="Complex 1 LYR protein" evidence="16">
    <location>
        <begin position="23"/>
        <end position="79"/>
    </location>
</feature>
<comment type="function">
    <text evidence="1">Accessory subunit of the mitochondrial membrane respiratory chain NADH dehydrogenase (Complex I), that is believed to be not involved in catalysis. Complex I functions in the transfer of electrons from NADH to the respiratory chain. The immediate electron acceptor for the enzyme is believed to be ubiquinone.</text>
</comment>
<accession>A0A7R9W6G1</accession>
<evidence type="ECO:0000256" key="13">
    <source>
        <dbReference type="ARBA" id="ARBA00023136"/>
    </source>
</evidence>
<evidence type="ECO:0000259" key="16">
    <source>
        <dbReference type="Pfam" id="PF05347"/>
    </source>
</evidence>
<evidence type="ECO:0000256" key="12">
    <source>
        <dbReference type="ARBA" id="ARBA00023128"/>
    </source>
</evidence>
<keyword evidence="12" id="KW-0496">Mitochondrion</keyword>
<keyword evidence="6" id="KW-0813">Transport</keyword>
<dbReference type="CDD" id="cd20263">
    <property type="entry name" value="Complex1_LYR_NDUFB9_LYRM3"/>
    <property type="match status" value="1"/>
</dbReference>
<evidence type="ECO:0000256" key="2">
    <source>
        <dbReference type="ARBA" id="ARBA00004443"/>
    </source>
</evidence>
<dbReference type="InterPro" id="IPR033034">
    <property type="entry name" value="NDUFB9"/>
</dbReference>